<dbReference type="Proteomes" id="UP000005317">
    <property type="component" value="Unassembled WGS sequence"/>
</dbReference>
<dbReference type="AlphaFoldDB" id="A0A656HJ00"/>
<proteinExistence type="predicted"/>
<reference evidence="3" key="1">
    <citation type="journal article" date="2011" name="Stand. Genomic Sci.">
        <title>Genome sequence of the filamentous, gliding Thiothrix nivea neotype strain (JP2(T)).</title>
        <authorList>
            <person name="Lapidus A."/>
            <person name="Nolan M."/>
            <person name="Lucas S."/>
            <person name="Glavina Del Rio T."/>
            <person name="Tice H."/>
            <person name="Cheng J.F."/>
            <person name="Tapia R."/>
            <person name="Han C."/>
            <person name="Goodwin L."/>
            <person name="Pitluck S."/>
            <person name="Liolios K."/>
            <person name="Pagani I."/>
            <person name="Ivanova N."/>
            <person name="Huntemann M."/>
            <person name="Mavromatis K."/>
            <person name="Mikhailova N."/>
            <person name="Pati A."/>
            <person name="Chen A."/>
            <person name="Palaniappan K."/>
            <person name="Land M."/>
            <person name="Brambilla E.M."/>
            <person name="Rohde M."/>
            <person name="Abt B."/>
            <person name="Verbarg S."/>
            <person name="Goker M."/>
            <person name="Bristow J."/>
            <person name="Eisen J.A."/>
            <person name="Markowitz V."/>
            <person name="Hugenholtz P."/>
            <person name="Kyrpides N.C."/>
            <person name="Klenk H.P."/>
            <person name="Woyke T."/>
        </authorList>
    </citation>
    <scope>NUCLEOTIDE SEQUENCE [LARGE SCALE GENOMIC DNA]</scope>
    <source>
        <strain evidence="3">ATCC 35100 / DSM 5205 / JP2</strain>
    </source>
</reference>
<evidence type="ECO:0000313" key="3">
    <source>
        <dbReference type="Proteomes" id="UP000005317"/>
    </source>
</evidence>
<dbReference type="RefSeq" id="WP_002709118.1">
    <property type="nucleotide sequence ID" value="NZ_JH651384.1"/>
</dbReference>
<name>A0A656HJ00_THINJ</name>
<dbReference type="OrthoDB" id="5623717at2"/>
<keyword evidence="3" id="KW-1185">Reference proteome</keyword>
<protein>
    <submittedName>
        <fullName evidence="2">Uncharacterized protein</fullName>
    </submittedName>
</protein>
<sequence>MDLYPNGDPVEEARLLLPWYITGKLTEAERALVERMLEQHTDLKEEYLRELMLVDMIRANESLLRLTAVDTTQQRLDKLLKQIGREERALGQTSREPAMPAARKPVTDWWQFFRNLFPEDGWLKPANAVFALLLLVQAGFLGWFAHALSTSEDSIYVTAGVADNKAEVPVIRGMVLLMGFNGNAPMSQVQDFLLKWDARILDGPDANNLFKVEFRAIDPDDLLSGLTLQQIQQDQAVVDFAGRPFQP</sequence>
<evidence type="ECO:0000313" key="2">
    <source>
        <dbReference type="EMBL" id="EIJ35209.1"/>
    </source>
</evidence>
<keyword evidence="1" id="KW-0175">Coiled coil</keyword>
<accession>A0A656HJ00</accession>
<feature type="coiled-coil region" evidence="1">
    <location>
        <begin position="30"/>
        <end position="96"/>
    </location>
</feature>
<dbReference type="EMBL" id="JH651384">
    <property type="protein sequence ID" value="EIJ35209.1"/>
    <property type="molecule type" value="Genomic_DNA"/>
</dbReference>
<gene>
    <name evidence="2" type="ORF">Thini_2671</name>
</gene>
<organism evidence="2 3">
    <name type="scientific">Thiothrix nivea (strain ATCC 35100 / DSM 5205 / JP2)</name>
    <dbReference type="NCBI Taxonomy" id="870187"/>
    <lineage>
        <taxon>Bacteria</taxon>
        <taxon>Pseudomonadati</taxon>
        <taxon>Pseudomonadota</taxon>
        <taxon>Gammaproteobacteria</taxon>
        <taxon>Thiotrichales</taxon>
        <taxon>Thiotrichaceae</taxon>
        <taxon>Thiothrix</taxon>
    </lineage>
</organism>
<evidence type="ECO:0000256" key="1">
    <source>
        <dbReference type="SAM" id="Coils"/>
    </source>
</evidence>